<evidence type="ECO:0000256" key="2">
    <source>
        <dbReference type="SAM" id="MobiDB-lite"/>
    </source>
</evidence>
<keyword evidence="4" id="KW-1185">Reference proteome</keyword>
<gene>
    <name evidence="3" type="ORF">ABFZ84_11750</name>
</gene>
<sequence length="333" mass="34359">MSKNTTPGPFNLITDVSSILVGNAVDEGAKTGATVLRCARSFITAVDIRGGGPGTRETDALSSESLIGRCDAIVLSGGSVFGLAAADGVASALSHENIGLRLGEKGPAIPIVPAAILHDLTNDGDKNWGANPPYRELGAQALNNAGVSFDLGNSGAGFGAMAGTKKGGLGSSSITLENGTTLGALVAVNPVGSVYMPDGKTFYAWPWEIENEFGGHAPPKQRDNADPFPEHSRLNKSTPENSNTVIAIIATNADLSNVEAKRVAIMAHDGIARAIRPAHTPFDGDTVFTIATGDISLEDTSPAARHYEITRIGSAASDCLARAIARGVFEAQR</sequence>
<dbReference type="Pfam" id="PF03576">
    <property type="entry name" value="Peptidase_S58"/>
    <property type="match status" value="1"/>
</dbReference>
<dbReference type="Gene3D" id="3.60.70.12">
    <property type="entry name" value="L-amino peptidase D-ALA esterase/amidase"/>
    <property type="match status" value="1"/>
</dbReference>
<organism evidence="3 4">
    <name type="scientific">Hyphococcus lacteus</name>
    <dbReference type="NCBI Taxonomy" id="3143536"/>
    <lineage>
        <taxon>Bacteria</taxon>
        <taxon>Pseudomonadati</taxon>
        <taxon>Pseudomonadota</taxon>
        <taxon>Alphaproteobacteria</taxon>
        <taxon>Parvularculales</taxon>
        <taxon>Parvularculaceae</taxon>
        <taxon>Hyphococcus</taxon>
    </lineage>
</organism>
<dbReference type="SUPFAM" id="SSF56266">
    <property type="entry name" value="DmpA/ArgJ-like"/>
    <property type="match status" value="1"/>
</dbReference>
<dbReference type="PANTHER" id="PTHR36512">
    <property type="entry name" value="D-AMINOPEPTIDASE"/>
    <property type="match status" value="1"/>
</dbReference>
<proteinExistence type="inferred from homology"/>
<evidence type="ECO:0000313" key="3">
    <source>
        <dbReference type="EMBL" id="MEX6634218.1"/>
    </source>
</evidence>
<dbReference type="RefSeq" id="WP_369314207.1">
    <property type="nucleotide sequence ID" value="NZ_JBEHZE010000001.1"/>
</dbReference>
<feature type="region of interest" description="Disordered" evidence="2">
    <location>
        <begin position="214"/>
        <end position="239"/>
    </location>
</feature>
<feature type="compositionally biased region" description="Basic and acidic residues" evidence="2">
    <location>
        <begin position="220"/>
        <end position="233"/>
    </location>
</feature>
<reference evidence="3 4" key="1">
    <citation type="submission" date="2024-05" db="EMBL/GenBank/DDBJ databases">
        <title>Three bacterial strains, DH-69, EH-24, and ECK-19 isolated from coastal sediments.</title>
        <authorList>
            <person name="Ye Y.-Q."/>
            <person name="Du Z.-J."/>
        </authorList>
    </citation>
    <scope>NUCLEOTIDE SEQUENCE [LARGE SCALE GENOMIC DNA]</scope>
    <source>
        <strain evidence="3 4">ECK-19</strain>
    </source>
</reference>
<comment type="caution">
    <text evidence="3">The sequence shown here is derived from an EMBL/GenBank/DDBJ whole genome shotgun (WGS) entry which is preliminary data.</text>
</comment>
<dbReference type="InterPro" id="IPR016117">
    <property type="entry name" value="ArgJ-like_dom_sf"/>
</dbReference>
<dbReference type="InterPro" id="IPR005321">
    <property type="entry name" value="Peptidase_S58_DmpA"/>
</dbReference>
<evidence type="ECO:0000313" key="4">
    <source>
        <dbReference type="Proteomes" id="UP001560685"/>
    </source>
</evidence>
<protein>
    <submittedName>
        <fullName evidence="3">P1 family peptidase</fullName>
    </submittedName>
</protein>
<name>A0ABV3Z6P1_9PROT</name>
<accession>A0ABV3Z6P1</accession>
<evidence type="ECO:0000256" key="1">
    <source>
        <dbReference type="ARBA" id="ARBA00007068"/>
    </source>
</evidence>
<comment type="similarity">
    <text evidence="1">Belongs to the peptidase S58 family.</text>
</comment>
<dbReference type="PANTHER" id="PTHR36512:SF3">
    <property type="entry name" value="BLR5678 PROTEIN"/>
    <property type="match status" value="1"/>
</dbReference>
<dbReference type="Proteomes" id="UP001560685">
    <property type="component" value="Unassembled WGS sequence"/>
</dbReference>
<dbReference type="CDD" id="cd02252">
    <property type="entry name" value="nylC_like"/>
    <property type="match status" value="1"/>
</dbReference>
<dbReference type="EMBL" id="JBEHZE010000001">
    <property type="protein sequence ID" value="MEX6634218.1"/>
    <property type="molecule type" value="Genomic_DNA"/>
</dbReference>